<gene>
    <name evidence="2" type="ORF">SAMN04488038_104209</name>
</gene>
<dbReference type="EMBL" id="FOFS01000004">
    <property type="protein sequence ID" value="SEQ18353.1"/>
    <property type="molecule type" value="Genomic_DNA"/>
</dbReference>
<dbReference type="Proteomes" id="UP000199233">
    <property type="component" value="Unassembled WGS sequence"/>
</dbReference>
<dbReference type="AlphaFoldDB" id="A0A1H9DZJ7"/>
<evidence type="ECO:0000313" key="2">
    <source>
        <dbReference type="EMBL" id="SEQ18353.1"/>
    </source>
</evidence>
<organism evidence="2 3">
    <name type="scientific">Solimonas aquatica</name>
    <dbReference type="NCBI Taxonomy" id="489703"/>
    <lineage>
        <taxon>Bacteria</taxon>
        <taxon>Pseudomonadati</taxon>
        <taxon>Pseudomonadota</taxon>
        <taxon>Gammaproteobacteria</taxon>
        <taxon>Nevskiales</taxon>
        <taxon>Nevskiaceae</taxon>
        <taxon>Solimonas</taxon>
    </lineage>
</organism>
<evidence type="ECO:0000256" key="1">
    <source>
        <dbReference type="SAM" id="MobiDB-lite"/>
    </source>
</evidence>
<dbReference type="RefSeq" id="WP_093283672.1">
    <property type="nucleotide sequence ID" value="NZ_FOFS01000004.1"/>
</dbReference>
<keyword evidence="3" id="KW-1185">Reference proteome</keyword>
<feature type="region of interest" description="Disordered" evidence="1">
    <location>
        <begin position="32"/>
        <end position="52"/>
    </location>
</feature>
<reference evidence="2 3" key="1">
    <citation type="submission" date="2016-10" db="EMBL/GenBank/DDBJ databases">
        <authorList>
            <person name="de Groot N.N."/>
        </authorList>
    </citation>
    <scope>NUCLEOTIDE SEQUENCE [LARGE SCALE GENOMIC DNA]</scope>
    <source>
        <strain evidence="2 3">DSM 25927</strain>
    </source>
</reference>
<proteinExistence type="predicted"/>
<name>A0A1H9DZJ7_9GAMM</name>
<evidence type="ECO:0000313" key="3">
    <source>
        <dbReference type="Proteomes" id="UP000199233"/>
    </source>
</evidence>
<feature type="compositionally biased region" description="Low complexity" evidence="1">
    <location>
        <begin position="34"/>
        <end position="44"/>
    </location>
</feature>
<accession>A0A1H9DZJ7</accession>
<sequence>MPRKPKKQVPQNEAPKSFDEFVDEGEALDEEALAADSPAAAPPGKNRDWRDVEKLQEERRLRRLIADDLDFDIG</sequence>
<protein>
    <submittedName>
        <fullName evidence="2">Uncharacterized protein</fullName>
    </submittedName>
</protein>